<feature type="compositionally biased region" description="Pro residues" evidence="1">
    <location>
        <begin position="29"/>
        <end position="38"/>
    </location>
</feature>
<dbReference type="OrthoDB" id="6344802at2759"/>
<feature type="region of interest" description="Disordered" evidence="1">
    <location>
        <begin position="1"/>
        <end position="40"/>
    </location>
</feature>
<dbReference type="Proteomes" id="UP000242188">
    <property type="component" value="Unassembled WGS sequence"/>
</dbReference>
<dbReference type="EMBL" id="NEDP02076738">
    <property type="protein sequence ID" value="OWF35176.1"/>
    <property type="molecule type" value="Genomic_DNA"/>
</dbReference>
<gene>
    <name evidence="2" type="ORF">KP79_PYT09656</name>
</gene>
<comment type="caution">
    <text evidence="2">The sequence shown here is derived from an EMBL/GenBank/DDBJ whole genome shotgun (WGS) entry which is preliminary data.</text>
</comment>
<proteinExistence type="predicted"/>
<keyword evidence="3" id="KW-1185">Reference proteome</keyword>
<sequence>MGCKQSAPETNTRSLTADPEEAMADKLPEPAPPAPTDPRLPLDVRQVFKLKKSWKGIKRCMESTGVEMFIR</sequence>
<organism evidence="2 3">
    <name type="scientific">Mizuhopecten yessoensis</name>
    <name type="common">Japanese scallop</name>
    <name type="synonym">Patinopecten yessoensis</name>
    <dbReference type="NCBI Taxonomy" id="6573"/>
    <lineage>
        <taxon>Eukaryota</taxon>
        <taxon>Metazoa</taxon>
        <taxon>Spiralia</taxon>
        <taxon>Lophotrochozoa</taxon>
        <taxon>Mollusca</taxon>
        <taxon>Bivalvia</taxon>
        <taxon>Autobranchia</taxon>
        <taxon>Pteriomorphia</taxon>
        <taxon>Pectinida</taxon>
        <taxon>Pectinoidea</taxon>
        <taxon>Pectinidae</taxon>
        <taxon>Mizuhopecten</taxon>
    </lineage>
</organism>
<evidence type="ECO:0000313" key="3">
    <source>
        <dbReference type="Proteomes" id="UP000242188"/>
    </source>
</evidence>
<protein>
    <submittedName>
        <fullName evidence="2">Uncharacterized protein</fullName>
    </submittedName>
</protein>
<reference evidence="2 3" key="1">
    <citation type="journal article" date="2017" name="Nat. Ecol. Evol.">
        <title>Scallop genome provides insights into evolution of bilaterian karyotype and development.</title>
        <authorList>
            <person name="Wang S."/>
            <person name="Zhang J."/>
            <person name="Jiao W."/>
            <person name="Li J."/>
            <person name="Xun X."/>
            <person name="Sun Y."/>
            <person name="Guo X."/>
            <person name="Huan P."/>
            <person name="Dong B."/>
            <person name="Zhang L."/>
            <person name="Hu X."/>
            <person name="Sun X."/>
            <person name="Wang J."/>
            <person name="Zhao C."/>
            <person name="Wang Y."/>
            <person name="Wang D."/>
            <person name="Huang X."/>
            <person name="Wang R."/>
            <person name="Lv J."/>
            <person name="Li Y."/>
            <person name="Zhang Z."/>
            <person name="Liu B."/>
            <person name="Lu W."/>
            <person name="Hui Y."/>
            <person name="Liang J."/>
            <person name="Zhou Z."/>
            <person name="Hou R."/>
            <person name="Li X."/>
            <person name="Liu Y."/>
            <person name="Li H."/>
            <person name="Ning X."/>
            <person name="Lin Y."/>
            <person name="Zhao L."/>
            <person name="Xing Q."/>
            <person name="Dou J."/>
            <person name="Li Y."/>
            <person name="Mao J."/>
            <person name="Guo H."/>
            <person name="Dou H."/>
            <person name="Li T."/>
            <person name="Mu C."/>
            <person name="Jiang W."/>
            <person name="Fu Q."/>
            <person name="Fu X."/>
            <person name="Miao Y."/>
            <person name="Liu J."/>
            <person name="Yu Q."/>
            <person name="Li R."/>
            <person name="Liao H."/>
            <person name="Li X."/>
            <person name="Kong Y."/>
            <person name="Jiang Z."/>
            <person name="Chourrout D."/>
            <person name="Li R."/>
            <person name="Bao Z."/>
        </authorList>
    </citation>
    <scope>NUCLEOTIDE SEQUENCE [LARGE SCALE GENOMIC DNA]</scope>
    <source>
        <strain evidence="2 3">PY_sf001</strain>
    </source>
</reference>
<evidence type="ECO:0000313" key="2">
    <source>
        <dbReference type="EMBL" id="OWF35176.1"/>
    </source>
</evidence>
<name>A0A210PFF0_MIZYE</name>
<accession>A0A210PFF0</accession>
<evidence type="ECO:0000256" key="1">
    <source>
        <dbReference type="SAM" id="MobiDB-lite"/>
    </source>
</evidence>
<dbReference type="AlphaFoldDB" id="A0A210PFF0"/>